<dbReference type="PIRSF" id="PIRSF037595">
    <property type="entry name" value="Toll-like_receptor"/>
    <property type="match status" value="1"/>
</dbReference>
<keyword evidence="3" id="KW-0433">Leucine-rich repeat</keyword>
<keyword evidence="8 11" id="KW-0472">Membrane</keyword>
<evidence type="ECO:0000256" key="7">
    <source>
        <dbReference type="ARBA" id="ARBA00022989"/>
    </source>
</evidence>
<evidence type="ECO:0000313" key="16">
    <source>
        <dbReference type="RefSeq" id="XP_022291006.1"/>
    </source>
</evidence>
<dbReference type="RefSeq" id="XP_022291006.1">
    <property type="nucleotide sequence ID" value="XM_022435298.1"/>
</dbReference>
<evidence type="ECO:0000313" key="14">
    <source>
        <dbReference type="Proteomes" id="UP000694844"/>
    </source>
</evidence>
<protein>
    <submittedName>
        <fullName evidence="15 16">Toll-like receptor 3</fullName>
    </submittedName>
</protein>
<keyword evidence="5 12" id="KW-0732">Signal</keyword>
<keyword evidence="10" id="KW-0325">Glycoprotein</keyword>
<dbReference type="InterPro" id="IPR003591">
    <property type="entry name" value="Leu-rich_rpt_typical-subtyp"/>
</dbReference>
<comment type="subcellular location">
    <subcellularLocation>
        <location evidence="1">Membrane</location>
        <topology evidence="1">Single-pass type I membrane protein</topology>
    </subcellularLocation>
</comment>
<feature type="domain" description="TIR" evidence="13">
    <location>
        <begin position="744"/>
        <end position="882"/>
    </location>
</feature>
<evidence type="ECO:0000256" key="8">
    <source>
        <dbReference type="ARBA" id="ARBA00023136"/>
    </source>
</evidence>
<dbReference type="Gene3D" id="3.40.50.10140">
    <property type="entry name" value="Toll/interleukin-1 receptor homology (TIR) domain"/>
    <property type="match status" value="1"/>
</dbReference>
<accession>A0A8B8AIA1</accession>
<keyword evidence="9" id="KW-0675">Receptor</keyword>
<reference evidence="15 16" key="1">
    <citation type="submission" date="2025-04" db="UniProtKB">
        <authorList>
            <consortium name="RefSeq"/>
        </authorList>
    </citation>
    <scope>IDENTIFICATION</scope>
    <source>
        <tissue evidence="15 16">Whole sample</tissue>
    </source>
</reference>
<dbReference type="PROSITE" id="PS50104">
    <property type="entry name" value="TIR"/>
    <property type="match status" value="1"/>
</dbReference>
<dbReference type="Gene3D" id="3.80.10.10">
    <property type="entry name" value="Ribonuclease Inhibitor"/>
    <property type="match status" value="4"/>
</dbReference>
<dbReference type="InterPro" id="IPR000483">
    <property type="entry name" value="Cys-rich_flank_reg_C"/>
</dbReference>
<evidence type="ECO:0000256" key="11">
    <source>
        <dbReference type="SAM" id="Phobius"/>
    </source>
</evidence>
<name>A0A8B8AIA1_CRAVI</name>
<dbReference type="SMART" id="SM00082">
    <property type="entry name" value="LRRCT"/>
    <property type="match status" value="1"/>
</dbReference>
<proteinExistence type="inferred from homology"/>
<dbReference type="Pfam" id="PF01582">
    <property type="entry name" value="TIR"/>
    <property type="match status" value="1"/>
</dbReference>
<dbReference type="InterPro" id="IPR035897">
    <property type="entry name" value="Toll_tir_struct_dom_sf"/>
</dbReference>
<evidence type="ECO:0000256" key="5">
    <source>
        <dbReference type="ARBA" id="ARBA00022729"/>
    </source>
</evidence>
<dbReference type="KEGG" id="cvn:111102510"/>
<dbReference type="GO" id="GO:0002224">
    <property type="term" value="P:toll-like receptor signaling pathway"/>
    <property type="evidence" value="ECO:0007669"/>
    <property type="project" value="InterPro"/>
</dbReference>
<evidence type="ECO:0000313" key="15">
    <source>
        <dbReference type="RefSeq" id="XP_022291005.1"/>
    </source>
</evidence>
<dbReference type="GeneID" id="111102510"/>
<dbReference type="SUPFAM" id="SSF52200">
    <property type="entry name" value="Toll/Interleukin receptor TIR domain"/>
    <property type="match status" value="1"/>
</dbReference>
<dbReference type="SMART" id="SM00365">
    <property type="entry name" value="LRR_SD22"/>
    <property type="match status" value="4"/>
</dbReference>
<comment type="similarity">
    <text evidence="2">Belongs to the Toll-like receptor family.</text>
</comment>
<dbReference type="InterPro" id="IPR032675">
    <property type="entry name" value="LRR_dom_sf"/>
</dbReference>
<evidence type="ECO:0000256" key="10">
    <source>
        <dbReference type="ARBA" id="ARBA00023180"/>
    </source>
</evidence>
<dbReference type="SMART" id="SM00369">
    <property type="entry name" value="LRR_TYP"/>
    <property type="match status" value="13"/>
</dbReference>
<evidence type="ECO:0000256" key="9">
    <source>
        <dbReference type="ARBA" id="ARBA00023170"/>
    </source>
</evidence>
<dbReference type="InterPro" id="IPR001611">
    <property type="entry name" value="Leu-rich_rpt"/>
</dbReference>
<keyword evidence="14" id="KW-1185">Reference proteome</keyword>
<evidence type="ECO:0000256" key="4">
    <source>
        <dbReference type="ARBA" id="ARBA00022692"/>
    </source>
</evidence>
<feature type="chain" id="PRO_5044665848" evidence="12">
    <location>
        <begin position="23"/>
        <end position="895"/>
    </location>
</feature>
<dbReference type="GO" id="GO:0006955">
    <property type="term" value="P:immune response"/>
    <property type="evidence" value="ECO:0007669"/>
    <property type="project" value="InterPro"/>
</dbReference>
<dbReference type="PANTHER" id="PTHR24365">
    <property type="entry name" value="TOLL-LIKE RECEPTOR"/>
    <property type="match status" value="1"/>
</dbReference>
<keyword evidence="4 11" id="KW-0812">Transmembrane</keyword>
<dbReference type="Proteomes" id="UP000694844">
    <property type="component" value="Chromosome 7"/>
</dbReference>
<dbReference type="GO" id="GO:0005886">
    <property type="term" value="C:plasma membrane"/>
    <property type="evidence" value="ECO:0007669"/>
    <property type="project" value="TreeGrafter"/>
</dbReference>
<dbReference type="SMART" id="SM00364">
    <property type="entry name" value="LRR_BAC"/>
    <property type="match status" value="6"/>
</dbReference>
<evidence type="ECO:0000256" key="12">
    <source>
        <dbReference type="SAM" id="SignalP"/>
    </source>
</evidence>
<dbReference type="InterPro" id="IPR000157">
    <property type="entry name" value="TIR_dom"/>
</dbReference>
<evidence type="ECO:0000259" key="13">
    <source>
        <dbReference type="PROSITE" id="PS50104"/>
    </source>
</evidence>
<dbReference type="InterPro" id="IPR017241">
    <property type="entry name" value="Toll-like_receptor"/>
</dbReference>
<dbReference type="PROSITE" id="PS51450">
    <property type="entry name" value="LRR"/>
    <property type="match status" value="3"/>
</dbReference>
<sequence>MERTRIIVWLLTSFMTLRCTTSVVVSCGENMCLCDEKTFRALCKPVHRKPNLLYFPTLPSYINDVTFEGYKRHAIYRADLKNLTYLPLRYLQMKHMDISKMEKGLFRSLSLLKILEISHNRNLSSVVLREAFRNISPTLEELILTSNNMKTVEPDMFKYVSNTQLTTLILARNPLFNLQPDIFENLNLTALDLGFSRLRDLRKICPKHSILTSLKRLSLKSTKLTNIPKRFLTCFPNLQKLHLEENKFDSFPDFCDKWSNSTNNLQELYLGNTGIDGNISSIDTSCLKNLTLLKLDRNKLYKVPNFCNSEGSAIFPSLKKLYLQKTSISSLPKSSFRCLSSLQVLDLRNNIISKLPNFCNKNNSFSYTPNLATLYLSNTSIVTLNNHKLRCLENLKELDLRLNFLRSIPPLWFCNEFNNSLIPILRKLDLSSNPIEFISSENFLCLSSVMILRLTSTSITKLGDNMFCTMESLQNLEIGYTTSLKRISKHAFNVSSLATLTFSYNNFNFEDLSIYFPEHLLKLCENVSTLILNGNHFPTTPVAHKILKPLQKLEHLSLLENRMHTIHEETLKSSISLKKLLLGQNRLTGWSENVFKNLSELRYLDIGDNKIAVFNKTSLPYSILNSLETLNLAYNPFDCGCDMIWFKNWVLKTNVTLLSFPTMYSCKTPPNMFRRPLLSLNLTEEDCKENNPWLIVILSVSAGALLLLLVFTTIFIQMPTIKNYMYYLRLRKMGYVKLINEEEFKYDAYVVYCESDENWIFHTLVPKLESEGLRLCIPDREFEVGANKCDQIVSAFKESKKILVVLSDNFAKNEWCLWQFNLVEERIRHSGDSAVVFVLYKNISSKSMISCVHRTLKKRSILTWYEGGNRGKMFWKVIVLALEAPLGEPPVSVIN</sequence>
<keyword evidence="7 11" id="KW-1133">Transmembrane helix</keyword>
<dbReference type="SMART" id="SM00255">
    <property type="entry name" value="TIR"/>
    <property type="match status" value="1"/>
</dbReference>
<evidence type="ECO:0000256" key="2">
    <source>
        <dbReference type="ARBA" id="ARBA00009634"/>
    </source>
</evidence>
<feature type="transmembrane region" description="Helical" evidence="11">
    <location>
        <begin position="693"/>
        <end position="716"/>
    </location>
</feature>
<feature type="signal peptide" evidence="12">
    <location>
        <begin position="1"/>
        <end position="22"/>
    </location>
</feature>
<dbReference type="RefSeq" id="XP_022291005.1">
    <property type="nucleotide sequence ID" value="XM_022435297.1"/>
</dbReference>
<organism evidence="14 16">
    <name type="scientific">Crassostrea virginica</name>
    <name type="common">Eastern oyster</name>
    <dbReference type="NCBI Taxonomy" id="6565"/>
    <lineage>
        <taxon>Eukaryota</taxon>
        <taxon>Metazoa</taxon>
        <taxon>Spiralia</taxon>
        <taxon>Lophotrochozoa</taxon>
        <taxon>Mollusca</taxon>
        <taxon>Bivalvia</taxon>
        <taxon>Autobranchia</taxon>
        <taxon>Pteriomorphia</taxon>
        <taxon>Ostreida</taxon>
        <taxon>Ostreoidea</taxon>
        <taxon>Ostreidae</taxon>
        <taxon>Crassostrea</taxon>
    </lineage>
</organism>
<dbReference type="Pfam" id="PF13855">
    <property type="entry name" value="LRR_8"/>
    <property type="match status" value="4"/>
</dbReference>
<dbReference type="AlphaFoldDB" id="A0A8B8AIA1"/>
<dbReference type="PANTHER" id="PTHR24365:SF541">
    <property type="entry name" value="PROTEIN TOLL-RELATED"/>
    <property type="match status" value="1"/>
</dbReference>
<evidence type="ECO:0000256" key="1">
    <source>
        <dbReference type="ARBA" id="ARBA00004479"/>
    </source>
</evidence>
<dbReference type="SUPFAM" id="SSF52058">
    <property type="entry name" value="L domain-like"/>
    <property type="match status" value="2"/>
</dbReference>
<keyword evidence="6" id="KW-0677">Repeat</keyword>
<dbReference type="OrthoDB" id="6140924at2759"/>
<evidence type="ECO:0000256" key="3">
    <source>
        <dbReference type="ARBA" id="ARBA00022614"/>
    </source>
</evidence>
<evidence type="ECO:0000256" key="6">
    <source>
        <dbReference type="ARBA" id="ARBA00022737"/>
    </source>
</evidence>
<gene>
    <name evidence="15 16" type="primary">LOC111102510</name>
</gene>
<dbReference type="GO" id="GO:0004888">
    <property type="term" value="F:transmembrane signaling receptor activity"/>
    <property type="evidence" value="ECO:0007669"/>
    <property type="project" value="InterPro"/>
</dbReference>